<keyword evidence="4" id="KW-0067">ATP-binding</keyword>
<dbReference type="InterPro" id="IPR017871">
    <property type="entry name" value="ABC_transporter-like_CS"/>
</dbReference>
<dbReference type="NCBIfam" id="TIGR02982">
    <property type="entry name" value="heterocyst_DevA"/>
    <property type="match status" value="1"/>
</dbReference>
<dbReference type="InterPro" id="IPR003593">
    <property type="entry name" value="AAA+_ATPase"/>
</dbReference>
<dbReference type="InterPro" id="IPR003439">
    <property type="entry name" value="ABC_transporter-like_ATP-bd"/>
</dbReference>
<accession>A0A9Q6EKZ1</accession>
<dbReference type="GO" id="GO:0022857">
    <property type="term" value="F:transmembrane transporter activity"/>
    <property type="evidence" value="ECO:0007669"/>
    <property type="project" value="UniProtKB-ARBA"/>
</dbReference>
<evidence type="ECO:0000256" key="2">
    <source>
        <dbReference type="ARBA" id="ARBA00022448"/>
    </source>
</evidence>
<dbReference type="SMART" id="SM00382">
    <property type="entry name" value="AAA"/>
    <property type="match status" value="1"/>
</dbReference>
<name>A0A9Q6EKZ1_NOSLI</name>
<dbReference type="RefSeq" id="WP_099067949.1">
    <property type="nucleotide sequence ID" value="NZ_LAHD01000047.1"/>
</dbReference>
<comment type="caution">
    <text evidence="6">The sequence shown here is derived from an EMBL/GenBank/DDBJ whole genome shotgun (WGS) entry which is preliminary data.</text>
</comment>
<sequence length="229" mass="25667">MSDFIISIKNLNHYFGKQILKSQILFNINLNIKYGEIVTMTGPSGSGKTTLLSLIGGLRSIQKGSIKFLNQELYGASNEQLGEIRRHIGYIFQSHNLLNFLTAQQNVQMLLELDNNMSNSEAEKKAEAMLQAVQLGNRTNYYPCELSGGQKQRVAIARALVKHPKLILADEPTAALDSKSGRDIVNLMQLLAKEQNSAILMVTHDNRILDISDRIIYIEDGRLVKEVYC</sequence>
<dbReference type="FunFam" id="3.40.50.300:FF:000032">
    <property type="entry name" value="Export ABC transporter ATP-binding protein"/>
    <property type="match status" value="1"/>
</dbReference>
<dbReference type="InterPro" id="IPR017911">
    <property type="entry name" value="MacB-like_ATP-bd"/>
</dbReference>
<dbReference type="GO" id="GO:0005524">
    <property type="term" value="F:ATP binding"/>
    <property type="evidence" value="ECO:0007669"/>
    <property type="project" value="UniProtKB-KW"/>
</dbReference>
<protein>
    <submittedName>
        <fullName evidence="6">ABC transporter</fullName>
    </submittedName>
</protein>
<dbReference type="PROSITE" id="PS00211">
    <property type="entry name" value="ABC_TRANSPORTER_1"/>
    <property type="match status" value="1"/>
</dbReference>
<proteinExistence type="inferred from homology"/>
<dbReference type="SUPFAM" id="SSF52540">
    <property type="entry name" value="P-loop containing nucleoside triphosphate hydrolases"/>
    <property type="match status" value="1"/>
</dbReference>
<evidence type="ECO:0000256" key="3">
    <source>
        <dbReference type="ARBA" id="ARBA00022741"/>
    </source>
</evidence>
<evidence type="ECO:0000313" key="6">
    <source>
        <dbReference type="EMBL" id="PHK02842.1"/>
    </source>
</evidence>
<dbReference type="PANTHER" id="PTHR42798:SF6">
    <property type="entry name" value="CELL DIVISION ATP-BINDING PROTEIN FTSE"/>
    <property type="match status" value="1"/>
</dbReference>
<gene>
    <name evidence="6" type="ORF">VF08_17510</name>
</gene>
<dbReference type="Gene3D" id="3.40.50.300">
    <property type="entry name" value="P-loop containing nucleotide triphosphate hydrolases"/>
    <property type="match status" value="1"/>
</dbReference>
<dbReference type="Proteomes" id="UP000222310">
    <property type="component" value="Unassembled WGS sequence"/>
</dbReference>
<dbReference type="GO" id="GO:0016887">
    <property type="term" value="F:ATP hydrolysis activity"/>
    <property type="evidence" value="ECO:0007669"/>
    <property type="project" value="InterPro"/>
</dbReference>
<evidence type="ECO:0000256" key="1">
    <source>
        <dbReference type="ARBA" id="ARBA00005417"/>
    </source>
</evidence>
<dbReference type="InterPro" id="IPR027417">
    <property type="entry name" value="P-loop_NTPase"/>
</dbReference>
<dbReference type="PROSITE" id="PS50893">
    <property type="entry name" value="ABC_TRANSPORTER_2"/>
    <property type="match status" value="1"/>
</dbReference>
<evidence type="ECO:0000259" key="5">
    <source>
        <dbReference type="PROSITE" id="PS50893"/>
    </source>
</evidence>
<dbReference type="EMBL" id="LAHD01000047">
    <property type="protein sequence ID" value="PHK02842.1"/>
    <property type="molecule type" value="Genomic_DNA"/>
</dbReference>
<feature type="domain" description="ABC transporter" evidence="5">
    <location>
        <begin position="6"/>
        <end position="229"/>
    </location>
</feature>
<dbReference type="AlphaFoldDB" id="A0A9Q6EKZ1"/>
<dbReference type="Pfam" id="PF00005">
    <property type="entry name" value="ABC_tran"/>
    <property type="match status" value="1"/>
</dbReference>
<comment type="similarity">
    <text evidence="1">Belongs to the ABC transporter superfamily.</text>
</comment>
<dbReference type="GO" id="GO:0098796">
    <property type="term" value="C:membrane protein complex"/>
    <property type="evidence" value="ECO:0007669"/>
    <property type="project" value="UniProtKB-ARBA"/>
</dbReference>
<dbReference type="InterPro" id="IPR014324">
    <property type="entry name" value="ABC_heterocyst_DevA"/>
</dbReference>
<dbReference type="PANTHER" id="PTHR42798">
    <property type="entry name" value="LIPOPROTEIN-RELEASING SYSTEM ATP-BINDING PROTEIN LOLD"/>
    <property type="match status" value="1"/>
</dbReference>
<reference evidence="6 7" key="1">
    <citation type="submission" date="2015-02" db="EMBL/GenBank/DDBJ databases">
        <title>Nostoc linckia genome annotation.</title>
        <authorList>
            <person name="Zhou Z."/>
        </authorList>
    </citation>
    <scope>NUCLEOTIDE SEQUENCE [LARGE SCALE GENOMIC DNA]</scope>
    <source>
        <strain evidence="7">z8</strain>
    </source>
</reference>
<organism evidence="6 7">
    <name type="scientific">Nostoc linckia z8</name>
    <dbReference type="NCBI Taxonomy" id="1628746"/>
    <lineage>
        <taxon>Bacteria</taxon>
        <taxon>Bacillati</taxon>
        <taxon>Cyanobacteriota</taxon>
        <taxon>Cyanophyceae</taxon>
        <taxon>Nostocales</taxon>
        <taxon>Nostocaceae</taxon>
        <taxon>Nostoc</taxon>
    </lineage>
</organism>
<keyword evidence="2" id="KW-0813">Transport</keyword>
<dbReference type="CDD" id="cd03255">
    <property type="entry name" value="ABC_MJ0796_LolCDE_FtsE"/>
    <property type="match status" value="1"/>
</dbReference>
<evidence type="ECO:0000256" key="4">
    <source>
        <dbReference type="ARBA" id="ARBA00022840"/>
    </source>
</evidence>
<evidence type="ECO:0000313" key="7">
    <source>
        <dbReference type="Proteomes" id="UP000222310"/>
    </source>
</evidence>
<keyword evidence="3" id="KW-0547">Nucleotide-binding</keyword>
<dbReference type="GeneID" id="57093884"/>